<evidence type="ECO:0000259" key="5">
    <source>
        <dbReference type="Pfam" id="PF00700"/>
    </source>
</evidence>
<dbReference type="SUPFAM" id="SSF64518">
    <property type="entry name" value="Phase 1 flagellin"/>
    <property type="match status" value="1"/>
</dbReference>
<accession>A0A1G9VFN1</accession>
<comment type="function">
    <text evidence="3">Flagellin is the subunit protein which polymerizes to form the filaments of bacterial flagella.</text>
</comment>
<dbReference type="RefSeq" id="WP_091771410.1">
    <property type="nucleotide sequence ID" value="NZ_FNHG01000019.1"/>
</dbReference>
<dbReference type="GO" id="GO:0009288">
    <property type="term" value="C:bacterial-type flagellum"/>
    <property type="evidence" value="ECO:0007669"/>
    <property type="project" value="UniProtKB-SubCell"/>
</dbReference>
<protein>
    <recommendedName>
        <fullName evidence="3">Flagellin</fullName>
    </recommendedName>
</protein>
<keyword evidence="6" id="KW-0282">Flagellum</keyword>
<gene>
    <name evidence="6" type="ORF">SAMN04488568_11928</name>
</gene>
<organism evidence="6 7">
    <name type="scientific">Maricaulis salignorans</name>
    <dbReference type="NCBI Taxonomy" id="144026"/>
    <lineage>
        <taxon>Bacteria</taxon>
        <taxon>Pseudomonadati</taxon>
        <taxon>Pseudomonadota</taxon>
        <taxon>Alphaproteobacteria</taxon>
        <taxon>Maricaulales</taxon>
        <taxon>Maricaulaceae</taxon>
        <taxon>Maricaulis</taxon>
    </lineage>
</organism>
<evidence type="ECO:0000313" key="7">
    <source>
        <dbReference type="Proteomes" id="UP000199759"/>
    </source>
</evidence>
<evidence type="ECO:0000256" key="3">
    <source>
        <dbReference type="RuleBase" id="RU362073"/>
    </source>
</evidence>
<evidence type="ECO:0000256" key="2">
    <source>
        <dbReference type="ARBA" id="ARBA00023143"/>
    </source>
</evidence>
<dbReference type="InterPro" id="IPR001029">
    <property type="entry name" value="Flagellin_N"/>
</dbReference>
<dbReference type="PANTHER" id="PTHR42792:SF2">
    <property type="entry name" value="FLAGELLIN"/>
    <property type="match status" value="1"/>
</dbReference>
<evidence type="ECO:0000313" key="6">
    <source>
        <dbReference type="EMBL" id="SDM71088.1"/>
    </source>
</evidence>
<dbReference type="GO" id="GO:0005576">
    <property type="term" value="C:extracellular region"/>
    <property type="evidence" value="ECO:0007669"/>
    <property type="project" value="UniProtKB-SubCell"/>
</dbReference>
<name>A0A1G9VFN1_9PROT</name>
<dbReference type="Pfam" id="PF00700">
    <property type="entry name" value="Flagellin_C"/>
    <property type="match status" value="1"/>
</dbReference>
<keyword evidence="6" id="KW-0969">Cilium</keyword>
<dbReference type="AlphaFoldDB" id="A0A1G9VFN1"/>
<evidence type="ECO:0000256" key="1">
    <source>
        <dbReference type="ARBA" id="ARBA00005709"/>
    </source>
</evidence>
<keyword evidence="7" id="KW-1185">Reference proteome</keyword>
<dbReference type="STRING" id="144026.SAMN04488568_11928"/>
<dbReference type="OrthoDB" id="8328560at2"/>
<feature type="domain" description="Flagellin N-terminal" evidence="4">
    <location>
        <begin position="5"/>
        <end position="143"/>
    </location>
</feature>
<dbReference type="PANTHER" id="PTHR42792">
    <property type="entry name" value="FLAGELLIN"/>
    <property type="match status" value="1"/>
</dbReference>
<evidence type="ECO:0000259" key="4">
    <source>
        <dbReference type="Pfam" id="PF00669"/>
    </source>
</evidence>
<keyword evidence="2 3" id="KW-0975">Bacterial flagellum</keyword>
<comment type="similarity">
    <text evidence="1 3">Belongs to the bacterial flagellin family.</text>
</comment>
<dbReference type="Proteomes" id="UP000199759">
    <property type="component" value="Unassembled WGS sequence"/>
</dbReference>
<comment type="subcellular location">
    <subcellularLocation>
        <location evidence="3">Secreted</location>
    </subcellularLocation>
    <subcellularLocation>
        <location evidence="3">Bacterial flagellum</location>
    </subcellularLocation>
</comment>
<dbReference type="Gene3D" id="1.20.1330.10">
    <property type="entry name" value="f41 fragment of flagellin, N-terminal domain"/>
    <property type="match status" value="1"/>
</dbReference>
<dbReference type="InterPro" id="IPR001492">
    <property type="entry name" value="Flagellin"/>
</dbReference>
<dbReference type="EMBL" id="FNHG01000019">
    <property type="protein sequence ID" value="SDM71088.1"/>
    <property type="molecule type" value="Genomic_DNA"/>
</dbReference>
<proteinExistence type="inferred from homology"/>
<dbReference type="InterPro" id="IPR046358">
    <property type="entry name" value="Flagellin_C"/>
</dbReference>
<keyword evidence="3" id="KW-0964">Secreted</keyword>
<reference evidence="6 7" key="1">
    <citation type="submission" date="2016-10" db="EMBL/GenBank/DDBJ databases">
        <authorList>
            <person name="de Groot N.N."/>
        </authorList>
    </citation>
    <scope>NUCLEOTIDE SEQUENCE [LARGE SCALE GENOMIC DNA]</scope>
    <source>
        <strain evidence="6 7">DSM 16077</strain>
    </source>
</reference>
<keyword evidence="6" id="KW-0966">Cell projection</keyword>
<dbReference type="GO" id="GO:0005198">
    <property type="term" value="F:structural molecule activity"/>
    <property type="evidence" value="ECO:0007669"/>
    <property type="project" value="UniProtKB-UniRule"/>
</dbReference>
<feature type="domain" description="Flagellin C-terminal" evidence="5">
    <location>
        <begin position="191"/>
        <end position="275"/>
    </location>
</feature>
<sequence>MTLSVHTNTAAMIALQNLNKTNDQMDGVQNRINTGLKISGAKDNAAIYAVAQGMRADLGALSAVQTGLNRATTIGDVALAAGETISDLLIQMREKAMAAMDPSIDSYSRQAYDSDFKALLDQVRVIIENAEFDGANLLDGSVTTGVEFLADADAARTVTLKSQDMSIGGAIVTIPATASLSTVTLATAVMANIQASLDNVNQSLADLGSDTKKLEAHSGFVSKLADALTKGVGNLVDADLAVESAQLQALQVKQQLGVQALSIANSQPQIILNLFQ</sequence>
<dbReference type="Pfam" id="PF00669">
    <property type="entry name" value="Flagellin_N"/>
    <property type="match status" value="1"/>
</dbReference>